<evidence type="ECO:0000256" key="2">
    <source>
        <dbReference type="ARBA" id="ARBA00023052"/>
    </source>
</evidence>
<evidence type="ECO:0000313" key="9">
    <source>
        <dbReference type="Proteomes" id="UP000704762"/>
    </source>
</evidence>
<dbReference type="EMBL" id="JAFBCF010000001">
    <property type="protein sequence ID" value="MBM7799764.1"/>
    <property type="molecule type" value="Genomic_DNA"/>
</dbReference>
<gene>
    <name evidence="8" type="ORF">JOE57_002685</name>
</gene>
<dbReference type="Gene3D" id="3.40.50.970">
    <property type="match status" value="2"/>
</dbReference>
<dbReference type="InterPro" id="IPR011766">
    <property type="entry name" value="TPP_enzyme_TPP-bd"/>
</dbReference>
<dbReference type="CDD" id="cd02003">
    <property type="entry name" value="TPP_IolD"/>
    <property type="match status" value="1"/>
</dbReference>
<reference evidence="8 9" key="1">
    <citation type="submission" date="2021-01" db="EMBL/GenBank/DDBJ databases">
        <title>Sequencing the genomes of 1000 actinobacteria strains.</title>
        <authorList>
            <person name="Klenk H.-P."/>
        </authorList>
    </citation>
    <scope>NUCLEOTIDE SEQUENCE [LARGE SCALE GENOMIC DNA]</scope>
    <source>
        <strain evidence="8 9">DSM 18662</strain>
    </source>
</reference>
<dbReference type="SUPFAM" id="SSF52467">
    <property type="entry name" value="DHS-like NAD/FAD-binding domain"/>
    <property type="match status" value="1"/>
</dbReference>
<proteinExistence type="inferred from homology"/>
<keyword evidence="2 3" id="KW-0786">Thiamine pyrophosphate</keyword>
<dbReference type="Pfam" id="PF02776">
    <property type="entry name" value="TPP_enzyme_N"/>
    <property type="match status" value="1"/>
</dbReference>
<dbReference type="InterPro" id="IPR000399">
    <property type="entry name" value="TPP-bd_CS"/>
</dbReference>
<evidence type="ECO:0000313" key="8">
    <source>
        <dbReference type="EMBL" id="MBM7799764.1"/>
    </source>
</evidence>
<dbReference type="InterPro" id="IPR029061">
    <property type="entry name" value="THDP-binding"/>
</dbReference>
<dbReference type="NCBIfam" id="TIGR04377">
    <property type="entry name" value="myo_inos_iolD"/>
    <property type="match status" value="1"/>
</dbReference>
<keyword evidence="9" id="KW-1185">Reference proteome</keyword>
<dbReference type="PANTHER" id="PTHR18968:SF9">
    <property type="entry name" value="3D-(3,5_4)-TRIHYDROXYCYCLOHEXANE-1,2-DIONE HYDROLASE"/>
    <property type="match status" value="1"/>
</dbReference>
<evidence type="ECO:0000256" key="4">
    <source>
        <dbReference type="SAM" id="MobiDB-lite"/>
    </source>
</evidence>
<name>A0ABS2RL76_9ACTN</name>
<dbReference type="InterPro" id="IPR045229">
    <property type="entry name" value="TPP_enz"/>
</dbReference>
<dbReference type="Gene3D" id="3.40.50.1220">
    <property type="entry name" value="TPP-binding domain"/>
    <property type="match status" value="1"/>
</dbReference>
<dbReference type="PROSITE" id="PS00187">
    <property type="entry name" value="TPP_ENZYMES"/>
    <property type="match status" value="1"/>
</dbReference>
<dbReference type="Pfam" id="PF00205">
    <property type="entry name" value="TPP_enzyme_M"/>
    <property type="match status" value="1"/>
</dbReference>
<evidence type="ECO:0000256" key="3">
    <source>
        <dbReference type="RuleBase" id="RU362132"/>
    </source>
</evidence>
<dbReference type="SUPFAM" id="SSF52518">
    <property type="entry name" value="Thiamin diphosphate-binding fold (THDP-binding)"/>
    <property type="match status" value="2"/>
</dbReference>
<dbReference type="GO" id="GO:0102481">
    <property type="term" value="F:3D-(3,5/4)-trihydroxycyclohexane-1,2-dione hydrolase activity"/>
    <property type="evidence" value="ECO:0007669"/>
    <property type="project" value="UniProtKB-EC"/>
</dbReference>
<comment type="caution">
    <text evidence="8">The sequence shown here is derived from an EMBL/GenBank/DDBJ whole genome shotgun (WGS) entry which is preliminary data.</text>
</comment>
<dbReference type="Proteomes" id="UP000704762">
    <property type="component" value="Unassembled WGS sequence"/>
</dbReference>
<evidence type="ECO:0000256" key="1">
    <source>
        <dbReference type="ARBA" id="ARBA00007812"/>
    </source>
</evidence>
<evidence type="ECO:0000259" key="5">
    <source>
        <dbReference type="Pfam" id="PF00205"/>
    </source>
</evidence>
<dbReference type="CDD" id="cd07035">
    <property type="entry name" value="TPP_PYR_POX_like"/>
    <property type="match status" value="1"/>
</dbReference>
<feature type="region of interest" description="Disordered" evidence="4">
    <location>
        <begin position="621"/>
        <end position="651"/>
    </location>
</feature>
<feature type="domain" description="Thiamine pyrophosphate enzyme central" evidence="5">
    <location>
        <begin position="224"/>
        <end position="358"/>
    </location>
</feature>
<organism evidence="8 9">
    <name type="scientific">Microlunatus panaciterrae</name>
    <dbReference type="NCBI Taxonomy" id="400768"/>
    <lineage>
        <taxon>Bacteria</taxon>
        <taxon>Bacillati</taxon>
        <taxon>Actinomycetota</taxon>
        <taxon>Actinomycetes</taxon>
        <taxon>Propionibacteriales</taxon>
        <taxon>Propionibacteriaceae</taxon>
        <taxon>Microlunatus</taxon>
    </lineage>
</organism>
<dbReference type="RefSeq" id="WP_204918727.1">
    <property type="nucleotide sequence ID" value="NZ_BAAAQP010000003.1"/>
</dbReference>
<dbReference type="InterPro" id="IPR012001">
    <property type="entry name" value="Thiamin_PyroP_enz_TPP-bd_dom"/>
</dbReference>
<sequence>MSAPVRLTVAQALVLFLSRQYSERDGVRQRLFAGCFGIFGHGNVAGVGQALLQAELTDPDALPYVLGRNEQAMVHSAVGFARMKDRLQTYAVTSSVGPGATNMVTGAALATINRLPVLLLPSDTFADRAASPLLQELEAPQAGDLSVNDCFRPVSRYFDRIWRPEQLPAALLSAMRVLTDPVETGAVTLCLPQDVQAQAHEWPAELFAERTWHVARPLPEAGPLQQAVELIRKAERPLVVAGGGVIYSGATDALARFVEATGIPVGQSQAGKGSLLYDHPQCVGAIGSTGTTAANAIAREADLVIGIGTRYSDFTTASRTAFQHPGVRFVNINVAAIDSVKHSGVSVVADAREALDALGRELSGYRVAAEYADRIARLAADWEAAVEATYRPATPNAGAGGLLTQGEVIGMVNELSDPRDVVVCAAGSMPGDLHKLWRTRDPKGYHVEYGYSCMGYEVAGGLGVKLACPDRDVFVLVGDGSYLMMATELVTAVQEGLKIICVLVQNHGFASIGSLSESLGSQRFGTRYRQRSASGRLDGELLPVDLAANAASLGVDVVRVGSADELAAAIKTAKQAEHSIVIHVETDPLVSAPDSESWWDVPVSETSTLESTQQARRVYEQHKATQRSFLAPDVQASADPIHQRQPAGETA</sequence>
<evidence type="ECO:0000259" key="7">
    <source>
        <dbReference type="Pfam" id="PF02776"/>
    </source>
</evidence>
<protein>
    <submittedName>
        <fullName evidence="8">3D-(3,5/4)-trihydroxycyclohexane-1,2-dione acylhydrolase (Decyclizing)</fullName>
        <ecNumber evidence="8">3.7.1.22</ecNumber>
    </submittedName>
</protein>
<feature type="domain" description="Thiamine pyrophosphate enzyme TPP-binding" evidence="6">
    <location>
        <begin position="426"/>
        <end position="584"/>
    </location>
</feature>
<dbReference type="Pfam" id="PF02775">
    <property type="entry name" value="TPP_enzyme_C"/>
    <property type="match status" value="1"/>
</dbReference>
<dbReference type="InterPro" id="IPR030817">
    <property type="entry name" value="Myo_inos_IolD"/>
</dbReference>
<dbReference type="PANTHER" id="PTHR18968">
    <property type="entry name" value="THIAMINE PYROPHOSPHATE ENZYMES"/>
    <property type="match status" value="1"/>
</dbReference>
<dbReference type="InterPro" id="IPR029035">
    <property type="entry name" value="DHS-like_NAD/FAD-binding_dom"/>
</dbReference>
<comment type="similarity">
    <text evidence="1 3">Belongs to the TPP enzyme family.</text>
</comment>
<accession>A0ABS2RL76</accession>
<evidence type="ECO:0000259" key="6">
    <source>
        <dbReference type="Pfam" id="PF02775"/>
    </source>
</evidence>
<keyword evidence="8" id="KW-0378">Hydrolase</keyword>
<dbReference type="EC" id="3.7.1.22" evidence="8"/>
<dbReference type="InterPro" id="IPR012000">
    <property type="entry name" value="Thiamin_PyroP_enz_cen_dom"/>
</dbReference>
<feature type="domain" description="Thiamine pyrophosphate enzyme N-terminal TPP-binding" evidence="7">
    <location>
        <begin position="52"/>
        <end position="130"/>
    </location>
</feature>